<comment type="caution">
    <text evidence="2">The sequence shown here is derived from an EMBL/GenBank/DDBJ whole genome shotgun (WGS) entry which is preliminary data.</text>
</comment>
<keyword evidence="1" id="KW-0812">Transmembrane</keyword>
<protein>
    <submittedName>
        <fullName evidence="2">Permease prefix domain 1-containing protein</fullName>
    </submittedName>
</protein>
<dbReference type="Proteomes" id="UP001212498">
    <property type="component" value="Unassembled WGS sequence"/>
</dbReference>
<feature type="transmembrane region" description="Helical" evidence="1">
    <location>
        <begin position="79"/>
        <end position="101"/>
    </location>
</feature>
<name>A0ABT4TBG6_9ACTN</name>
<evidence type="ECO:0000313" key="3">
    <source>
        <dbReference type="Proteomes" id="UP001212498"/>
    </source>
</evidence>
<reference evidence="2 3" key="1">
    <citation type="submission" date="2022-11" db="EMBL/GenBank/DDBJ databases">
        <title>Nonomuraea corallina sp. nov., a new species of the genus Nonomuraea isolated from sea side sediment in Thai sea.</title>
        <authorList>
            <person name="Ngamcharungchit C."/>
            <person name="Matsumoto A."/>
            <person name="Suriyachadkun C."/>
            <person name="Panbangred W."/>
            <person name="Inahashi Y."/>
            <person name="Intra B."/>
        </authorList>
    </citation>
    <scope>NUCLEOTIDE SEQUENCE [LARGE SCALE GENOMIC DNA]</scope>
    <source>
        <strain evidence="2 3">DSM 43553</strain>
    </source>
</reference>
<dbReference type="EMBL" id="JAPNUD010000233">
    <property type="protein sequence ID" value="MDA0646868.1"/>
    <property type="molecule type" value="Genomic_DNA"/>
</dbReference>
<feature type="transmembrane region" description="Helical" evidence="1">
    <location>
        <begin position="152"/>
        <end position="175"/>
    </location>
</feature>
<feature type="transmembrane region" description="Helical" evidence="1">
    <location>
        <begin position="121"/>
        <end position="140"/>
    </location>
</feature>
<dbReference type="NCBIfam" id="NF038403">
    <property type="entry name" value="perm_prefix_1"/>
    <property type="match status" value="1"/>
</dbReference>
<keyword evidence="1" id="KW-0472">Membrane</keyword>
<organism evidence="2 3">
    <name type="scientific">Nonomuraea ferruginea</name>
    <dbReference type="NCBI Taxonomy" id="46174"/>
    <lineage>
        <taxon>Bacteria</taxon>
        <taxon>Bacillati</taxon>
        <taxon>Actinomycetota</taxon>
        <taxon>Actinomycetes</taxon>
        <taxon>Streptosporangiales</taxon>
        <taxon>Streptosporangiaceae</taxon>
        <taxon>Nonomuraea</taxon>
    </lineage>
</organism>
<keyword evidence="1" id="KW-1133">Transmembrane helix</keyword>
<dbReference type="InterPro" id="IPR047928">
    <property type="entry name" value="Perm_prefix_1"/>
</dbReference>
<feature type="transmembrane region" description="Helical" evidence="1">
    <location>
        <begin position="187"/>
        <end position="208"/>
    </location>
</feature>
<evidence type="ECO:0000256" key="1">
    <source>
        <dbReference type="SAM" id="Phobius"/>
    </source>
</evidence>
<evidence type="ECO:0000313" key="2">
    <source>
        <dbReference type="EMBL" id="MDA0646868.1"/>
    </source>
</evidence>
<keyword evidence="3" id="KW-1185">Reference proteome</keyword>
<proteinExistence type="predicted"/>
<accession>A0ABT4TBG6</accession>
<sequence>MLIDDYVTELRRSLSGPYGPKHDLVVEARDSLVDCAEAYEAEGLRRADAERRAVEEFGPVQEVAPGYQEELTASAGRRLGLLLFVSVPATVLAWGLVWNFAPADPVVWESRPSWFMPASRLLDVIQLATGLYGGLALLALGRGARWIPKARLVTRSLGLAVWLMLPLTSLLGLVLSQGSYVSASMGLSLPVVLANLMTYACAGLQLYCATRCVRLTRRA</sequence>
<dbReference type="RefSeq" id="WP_271280022.1">
    <property type="nucleotide sequence ID" value="NZ_BAABFD010000030.1"/>
</dbReference>
<gene>
    <name evidence="2" type="ORF">OUY24_40110</name>
</gene>